<comment type="caution">
    <text evidence="4">The sequence shown here is derived from an EMBL/GenBank/DDBJ whole genome shotgun (WGS) entry which is preliminary data.</text>
</comment>
<gene>
    <name evidence="4" type="ORF">FVP60_09325</name>
</gene>
<reference evidence="4 5" key="1">
    <citation type="submission" date="2019-08" db="EMBL/GenBank/DDBJ databases">
        <authorList>
            <person name="Dong K."/>
        </authorList>
    </citation>
    <scope>NUCLEOTIDE SEQUENCE [LARGE SCALE GENOMIC DNA]</scope>
    <source>
        <strain evidence="4 5">M4-8</strain>
    </source>
</reference>
<dbReference type="EMBL" id="VRSW01000002">
    <property type="protein sequence ID" value="TXK04842.1"/>
    <property type="molecule type" value="Genomic_DNA"/>
</dbReference>
<dbReference type="Pfam" id="PF02591">
    <property type="entry name" value="Zn_ribbon_9"/>
    <property type="match status" value="1"/>
</dbReference>
<evidence type="ECO:0000259" key="2">
    <source>
        <dbReference type="Pfam" id="PF02591"/>
    </source>
</evidence>
<proteinExistence type="predicted"/>
<accession>A0A5C8HMM0</accession>
<evidence type="ECO:0000313" key="5">
    <source>
        <dbReference type="Proteomes" id="UP000321196"/>
    </source>
</evidence>
<dbReference type="OrthoDB" id="9784388at2"/>
<evidence type="ECO:0000313" key="4">
    <source>
        <dbReference type="EMBL" id="TXK04842.1"/>
    </source>
</evidence>
<organism evidence="4 5">
    <name type="scientific">Microbacterium mitrae</name>
    <dbReference type="NCBI Taxonomy" id="664640"/>
    <lineage>
        <taxon>Bacteria</taxon>
        <taxon>Bacillati</taxon>
        <taxon>Actinomycetota</taxon>
        <taxon>Actinomycetes</taxon>
        <taxon>Micrococcales</taxon>
        <taxon>Microbacteriaceae</taxon>
        <taxon>Microbacterium</taxon>
    </lineage>
</organism>
<evidence type="ECO:0000256" key="1">
    <source>
        <dbReference type="SAM" id="Coils"/>
    </source>
</evidence>
<name>A0A5C8HMM0_9MICO</name>
<dbReference type="Gene3D" id="1.10.287.1490">
    <property type="match status" value="1"/>
</dbReference>
<dbReference type="AlphaFoldDB" id="A0A5C8HMM0"/>
<sequence length="238" mass="26072">MNATPADQRILLDLVDLDRRILVTEASRKNPPQAVRVAELTAQKQGQSQELAQRLGARDDVALELSRLESDVKVAEARRQRDQERLATASDPKQAVAFEHEIAALTKRLSDLEDAELVIMERLEEAEAAVAEQKAVIDITNEEGARLTAEARELIAKATSDLEELARDRVAVIGRIPEALAKQYDRVGAGLLTRNTCGACNMVLNATDLQEVRTVSVHEVAFCPNCGAILVRTEESGL</sequence>
<dbReference type="RefSeq" id="WP_147825977.1">
    <property type="nucleotide sequence ID" value="NZ_BAAARG010000002.1"/>
</dbReference>
<evidence type="ECO:0000259" key="3">
    <source>
        <dbReference type="Pfam" id="PF24481"/>
    </source>
</evidence>
<keyword evidence="1" id="KW-0175">Coiled coil</keyword>
<feature type="domain" description="C4-type zinc ribbon" evidence="2">
    <location>
        <begin position="196"/>
        <end position="230"/>
    </location>
</feature>
<dbReference type="Pfam" id="PF24481">
    <property type="entry name" value="CT398_CC"/>
    <property type="match status" value="1"/>
</dbReference>
<dbReference type="Proteomes" id="UP000321196">
    <property type="component" value="Unassembled WGS sequence"/>
</dbReference>
<keyword evidence="5" id="KW-1185">Reference proteome</keyword>
<dbReference type="InterPro" id="IPR056003">
    <property type="entry name" value="CT398_CC_hairpin"/>
</dbReference>
<protein>
    <submittedName>
        <fullName evidence="4">DNA-binding protein</fullName>
    </submittedName>
</protein>
<dbReference type="InterPro" id="IPR003743">
    <property type="entry name" value="Zf-RING_7"/>
</dbReference>
<feature type="domain" description="CT398-like coiled coil hairpin" evidence="3">
    <location>
        <begin position="15"/>
        <end position="188"/>
    </location>
</feature>
<keyword evidence="4" id="KW-0238">DNA-binding</keyword>
<dbReference type="GO" id="GO:0003677">
    <property type="term" value="F:DNA binding"/>
    <property type="evidence" value="ECO:0007669"/>
    <property type="project" value="UniProtKB-KW"/>
</dbReference>
<feature type="coiled-coil region" evidence="1">
    <location>
        <begin position="58"/>
        <end position="168"/>
    </location>
</feature>